<protein>
    <submittedName>
        <fullName evidence="3">SICA antigen</fullName>
    </submittedName>
</protein>
<dbReference type="InterPro" id="IPR024288">
    <property type="entry name" value="SICA_C"/>
</dbReference>
<proteinExistence type="predicted"/>
<feature type="compositionally biased region" description="Basic and acidic residues" evidence="1">
    <location>
        <begin position="186"/>
        <end position="221"/>
    </location>
</feature>
<dbReference type="AlphaFoldDB" id="A0A1B1DTJ1"/>
<dbReference type="Proteomes" id="UP000092716">
    <property type="component" value="Chromosome 3"/>
</dbReference>
<feature type="domain" description="Schizont-infected cell agglutination C-terminal" evidence="2">
    <location>
        <begin position="2"/>
        <end position="122"/>
    </location>
</feature>
<evidence type="ECO:0000256" key="1">
    <source>
        <dbReference type="SAM" id="MobiDB-lite"/>
    </source>
</evidence>
<name>A0A1B1DTJ1_9APIC</name>
<evidence type="ECO:0000313" key="4">
    <source>
        <dbReference type="Proteomes" id="UP000092716"/>
    </source>
</evidence>
<dbReference type="KEGG" id="pcot:PCOAH_00005490"/>
<feature type="region of interest" description="Disordered" evidence="1">
    <location>
        <begin position="1"/>
        <end position="65"/>
    </location>
</feature>
<feature type="compositionally biased region" description="Basic residues" evidence="1">
    <location>
        <begin position="1"/>
        <end position="11"/>
    </location>
</feature>
<dbReference type="VEuPathDB" id="PlasmoDB:PCOAH_00005490"/>
<dbReference type="RefSeq" id="XP_019912811.1">
    <property type="nucleotide sequence ID" value="XM_020057360.1"/>
</dbReference>
<feature type="region of interest" description="Disordered" evidence="1">
    <location>
        <begin position="173"/>
        <end position="221"/>
    </location>
</feature>
<dbReference type="GeneID" id="30907272"/>
<organism evidence="3 4">
    <name type="scientific">Plasmodium coatneyi</name>
    <dbReference type="NCBI Taxonomy" id="208452"/>
    <lineage>
        <taxon>Eukaryota</taxon>
        <taxon>Sar</taxon>
        <taxon>Alveolata</taxon>
        <taxon>Apicomplexa</taxon>
        <taxon>Aconoidasida</taxon>
        <taxon>Haemosporida</taxon>
        <taxon>Plasmodiidae</taxon>
        <taxon>Plasmodium</taxon>
    </lineage>
</organism>
<keyword evidence="4" id="KW-1185">Reference proteome</keyword>
<dbReference type="Pfam" id="PF12879">
    <property type="entry name" value="SICA_C"/>
    <property type="match status" value="1"/>
</dbReference>
<evidence type="ECO:0000259" key="2">
    <source>
        <dbReference type="Pfam" id="PF12879"/>
    </source>
</evidence>
<sequence>MLRKTRKRYRRACQVSGPPSSKEQIVDHMDQDGPREYTLVKKRRQPTSVQTRRTKRPKKRGVDRPVRRTGVGHRMIIDIHLEVLDECQKGDTKLVQEDFFEILVQEFMGSKFIKEENASKEQIPGLGRKTLHPGDVFQRNRFQVQIPGLGKEDFVPKEEVLMVDIPDGDVFKEGVPTEQVPSSDSGFREDNFVTKEAVPKEEVHSSDSGFREKDFFPKEQG</sequence>
<feature type="compositionally biased region" description="Basic and acidic residues" evidence="1">
    <location>
        <begin position="24"/>
        <end position="39"/>
    </location>
</feature>
<gene>
    <name evidence="3" type="ORF">PCOAH_00005490</name>
</gene>
<evidence type="ECO:0000313" key="3">
    <source>
        <dbReference type="EMBL" id="ANQ06116.1"/>
    </source>
</evidence>
<dbReference type="OrthoDB" id="376328at2759"/>
<accession>A0A1B1DTJ1</accession>
<dbReference type="EMBL" id="CP016241">
    <property type="protein sequence ID" value="ANQ06116.1"/>
    <property type="molecule type" value="Genomic_DNA"/>
</dbReference>
<reference evidence="4" key="1">
    <citation type="submission" date="2016-06" db="EMBL/GenBank/DDBJ databases">
        <title>First high quality genome sequence of Plasmodium coatneyi using continuous long reads from single molecule, real-time sequencing.</title>
        <authorList>
            <person name="Chien J.-T."/>
            <person name="Pakala S.B."/>
            <person name="Geraldo J.A."/>
            <person name="Lapp S.A."/>
            <person name="Barnwell J.W."/>
            <person name="Kissinger J.C."/>
            <person name="Galinski M.R."/>
            <person name="Humphrey J.C."/>
        </authorList>
    </citation>
    <scope>NUCLEOTIDE SEQUENCE [LARGE SCALE GENOMIC DNA]</scope>
    <source>
        <strain evidence="4">Hackeri</strain>
    </source>
</reference>